<dbReference type="PROSITE" id="PS50886">
    <property type="entry name" value="TRBD"/>
    <property type="match status" value="1"/>
</dbReference>
<dbReference type="PANTHER" id="PTHR11586">
    <property type="entry name" value="TRNA-AMINOACYLATION COFACTOR ARC1 FAMILY MEMBER"/>
    <property type="match status" value="1"/>
</dbReference>
<dbReference type="GO" id="GO:0004812">
    <property type="term" value="F:aminoacyl-tRNA ligase activity"/>
    <property type="evidence" value="ECO:0007669"/>
    <property type="project" value="UniProtKB-KW"/>
</dbReference>
<dbReference type="CDD" id="cd02153">
    <property type="entry name" value="tRNA_bindingDomain"/>
    <property type="match status" value="1"/>
</dbReference>
<dbReference type="AlphaFoldDB" id="A0A1T4L766"/>
<keyword evidence="5" id="KW-0436">Ligase</keyword>
<feature type="domain" description="TRNA-binding" evidence="4">
    <location>
        <begin position="14"/>
        <end position="119"/>
    </location>
</feature>
<evidence type="ECO:0000256" key="1">
    <source>
        <dbReference type="ARBA" id="ARBA00022555"/>
    </source>
</evidence>
<keyword evidence="6" id="KW-1185">Reference proteome</keyword>
<dbReference type="InterPro" id="IPR002547">
    <property type="entry name" value="tRNA-bd_dom"/>
</dbReference>
<gene>
    <name evidence="5" type="ORF">SAMN02745149_01487</name>
</gene>
<keyword evidence="2 3" id="KW-0694">RNA-binding</keyword>
<sequence>MEENEQEIPVAEQFRNRVILKAARIEKVEQHPGGSLLYILTLECGDEEPRQIVSSIVPFYKPEELLGKTIVIVYNLKPANFRGVRSNGMLLAASDPAVKDHETCEVLFAPQFAPGTILEPEGYDAPTEKYCYVKPDKFFSMPLYTKDGFVEVDGKKIGADGKFLTAEIYRNGDVG</sequence>
<dbReference type="InterPro" id="IPR051270">
    <property type="entry name" value="Tyrosine-tRNA_ligase_regulator"/>
</dbReference>
<protein>
    <submittedName>
        <fullName evidence="5">Methionyl-tRNA synthetase C-terminal region/beta chain</fullName>
    </submittedName>
</protein>
<dbReference type="OrthoDB" id="360573at2"/>
<dbReference type="RefSeq" id="WP_078933394.1">
    <property type="nucleotide sequence ID" value="NZ_FUWG01000010.1"/>
</dbReference>
<reference evidence="5 6" key="1">
    <citation type="submission" date="2017-02" db="EMBL/GenBank/DDBJ databases">
        <authorList>
            <person name="Peterson S.W."/>
        </authorList>
    </citation>
    <scope>NUCLEOTIDE SEQUENCE [LARGE SCALE GENOMIC DNA]</scope>
    <source>
        <strain evidence="5 6">ATCC BAA-908</strain>
    </source>
</reference>
<dbReference type="SUPFAM" id="SSF50249">
    <property type="entry name" value="Nucleic acid-binding proteins"/>
    <property type="match status" value="1"/>
</dbReference>
<name>A0A1T4L766_TREPO</name>
<dbReference type="GO" id="GO:0000049">
    <property type="term" value="F:tRNA binding"/>
    <property type="evidence" value="ECO:0007669"/>
    <property type="project" value="UniProtKB-UniRule"/>
</dbReference>
<evidence type="ECO:0000313" key="6">
    <source>
        <dbReference type="Proteomes" id="UP000190423"/>
    </source>
</evidence>
<organism evidence="5 6">
    <name type="scientific">Treponema porcinum</name>
    <dbReference type="NCBI Taxonomy" id="261392"/>
    <lineage>
        <taxon>Bacteria</taxon>
        <taxon>Pseudomonadati</taxon>
        <taxon>Spirochaetota</taxon>
        <taxon>Spirochaetia</taxon>
        <taxon>Spirochaetales</taxon>
        <taxon>Treponemataceae</taxon>
        <taxon>Treponema</taxon>
    </lineage>
</organism>
<dbReference type="GeneID" id="78316780"/>
<dbReference type="PANTHER" id="PTHR11586:SF37">
    <property type="entry name" value="TRNA-BINDING DOMAIN-CONTAINING PROTEIN"/>
    <property type="match status" value="1"/>
</dbReference>
<dbReference type="EMBL" id="FUWG01000010">
    <property type="protein sequence ID" value="SJZ50437.1"/>
    <property type="molecule type" value="Genomic_DNA"/>
</dbReference>
<dbReference type="Pfam" id="PF01588">
    <property type="entry name" value="tRNA_bind"/>
    <property type="match status" value="1"/>
</dbReference>
<evidence type="ECO:0000313" key="5">
    <source>
        <dbReference type="EMBL" id="SJZ50437.1"/>
    </source>
</evidence>
<proteinExistence type="predicted"/>
<dbReference type="InterPro" id="IPR012340">
    <property type="entry name" value="NA-bd_OB-fold"/>
</dbReference>
<accession>A0A1T4L766</accession>
<evidence type="ECO:0000256" key="3">
    <source>
        <dbReference type="PROSITE-ProRule" id="PRU00209"/>
    </source>
</evidence>
<dbReference type="STRING" id="261392.SAMN02745149_01487"/>
<evidence type="ECO:0000256" key="2">
    <source>
        <dbReference type="ARBA" id="ARBA00022884"/>
    </source>
</evidence>
<dbReference type="Proteomes" id="UP000190423">
    <property type="component" value="Unassembled WGS sequence"/>
</dbReference>
<dbReference type="Gene3D" id="2.40.50.140">
    <property type="entry name" value="Nucleic acid-binding proteins"/>
    <property type="match status" value="1"/>
</dbReference>
<keyword evidence="1 3" id="KW-0820">tRNA-binding</keyword>
<keyword evidence="5" id="KW-0030">Aminoacyl-tRNA synthetase</keyword>
<evidence type="ECO:0000259" key="4">
    <source>
        <dbReference type="PROSITE" id="PS50886"/>
    </source>
</evidence>